<reference evidence="2 3" key="1">
    <citation type="journal article" date="2019" name="Nat. Ecol. Evol.">
        <title>Megaphylogeny resolves global patterns of mushroom evolution.</title>
        <authorList>
            <person name="Varga T."/>
            <person name="Krizsan K."/>
            <person name="Foldi C."/>
            <person name="Dima B."/>
            <person name="Sanchez-Garcia M."/>
            <person name="Sanchez-Ramirez S."/>
            <person name="Szollosi G.J."/>
            <person name="Szarkandi J.G."/>
            <person name="Papp V."/>
            <person name="Albert L."/>
            <person name="Andreopoulos W."/>
            <person name="Angelini C."/>
            <person name="Antonin V."/>
            <person name="Barry K.W."/>
            <person name="Bougher N.L."/>
            <person name="Buchanan P."/>
            <person name="Buyck B."/>
            <person name="Bense V."/>
            <person name="Catcheside P."/>
            <person name="Chovatia M."/>
            <person name="Cooper J."/>
            <person name="Damon W."/>
            <person name="Desjardin D."/>
            <person name="Finy P."/>
            <person name="Geml J."/>
            <person name="Haridas S."/>
            <person name="Hughes K."/>
            <person name="Justo A."/>
            <person name="Karasinski D."/>
            <person name="Kautmanova I."/>
            <person name="Kiss B."/>
            <person name="Kocsube S."/>
            <person name="Kotiranta H."/>
            <person name="LaButti K.M."/>
            <person name="Lechner B.E."/>
            <person name="Liimatainen K."/>
            <person name="Lipzen A."/>
            <person name="Lukacs Z."/>
            <person name="Mihaltcheva S."/>
            <person name="Morgado L.N."/>
            <person name="Niskanen T."/>
            <person name="Noordeloos M.E."/>
            <person name="Ohm R.A."/>
            <person name="Ortiz-Santana B."/>
            <person name="Ovrebo C."/>
            <person name="Racz N."/>
            <person name="Riley R."/>
            <person name="Savchenko A."/>
            <person name="Shiryaev A."/>
            <person name="Soop K."/>
            <person name="Spirin V."/>
            <person name="Szebenyi C."/>
            <person name="Tomsovsky M."/>
            <person name="Tulloss R.E."/>
            <person name="Uehling J."/>
            <person name="Grigoriev I.V."/>
            <person name="Vagvolgyi C."/>
            <person name="Papp T."/>
            <person name="Martin F.M."/>
            <person name="Miettinen O."/>
            <person name="Hibbett D.S."/>
            <person name="Nagy L.G."/>
        </authorList>
    </citation>
    <scope>NUCLEOTIDE SEQUENCE [LARGE SCALE GENOMIC DNA]</scope>
    <source>
        <strain evidence="2 3">CBS 962.96</strain>
    </source>
</reference>
<dbReference type="Proteomes" id="UP000297245">
    <property type="component" value="Unassembled WGS sequence"/>
</dbReference>
<proteinExistence type="predicted"/>
<sequence>MLFALLDYRFPFTANLGLDNRATENNHLSRKFDKLQDPVLHNYFGDLLDDCFQVEIVTGDVLVQKLLEAYDKWFSETGQATLGPFESDVNGQSRHPTGTAHLWPMTGHL</sequence>
<feature type="region of interest" description="Disordered" evidence="1">
    <location>
        <begin position="85"/>
        <end position="109"/>
    </location>
</feature>
<name>A0A4S8MMU0_DENBC</name>
<evidence type="ECO:0000313" key="2">
    <source>
        <dbReference type="EMBL" id="THV04218.1"/>
    </source>
</evidence>
<organism evidence="2 3">
    <name type="scientific">Dendrothele bispora (strain CBS 962.96)</name>
    <dbReference type="NCBI Taxonomy" id="1314807"/>
    <lineage>
        <taxon>Eukaryota</taxon>
        <taxon>Fungi</taxon>
        <taxon>Dikarya</taxon>
        <taxon>Basidiomycota</taxon>
        <taxon>Agaricomycotina</taxon>
        <taxon>Agaricomycetes</taxon>
        <taxon>Agaricomycetidae</taxon>
        <taxon>Agaricales</taxon>
        <taxon>Agaricales incertae sedis</taxon>
        <taxon>Dendrothele</taxon>
    </lineage>
</organism>
<dbReference type="AlphaFoldDB" id="A0A4S8MMU0"/>
<keyword evidence="3" id="KW-1185">Reference proteome</keyword>
<accession>A0A4S8MMU0</accession>
<evidence type="ECO:0000256" key="1">
    <source>
        <dbReference type="SAM" id="MobiDB-lite"/>
    </source>
</evidence>
<gene>
    <name evidence="2" type="ORF">K435DRAFT_851037</name>
</gene>
<dbReference type="OrthoDB" id="3030888at2759"/>
<evidence type="ECO:0000313" key="3">
    <source>
        <dbReference type="Proteomes" id="UP000297245"/>
    </source>
</evidence>
<protein>
    <submittedName>
        <fullName evidence="2">Uncharacterized protein</fullName>
    </submittedName>
</protein>
<dbReference type="EMBL" id="ML179058">
    <property type="protein sequence ID" value="THV04218.1"/>
    <property type="molecule type" value="Genomic_DNA"/>
</dbReference>